<dbReference type="AlphaFoldDB" id="A0A1N7STD3"/>
<protein>
    <submittedName>
        <fullName evidence="1">Uncharacterized protein</fullName>
    </submittedName>
</protein>
<proteinExistence type="predicted"/>
<organism evidence="1 2">
    <name type="scientific">Paraburkholderia piptadeniae</name>
    <dbReference type="NCBI Taxonomy" id="1701573"/>
    <lineage>
        <taxon>Bacteria</taxon>
        <taxon>Pseudomonadati</taxon>
        <taxon>Pseudomonadota</taxon>
        <taxon>Betaproteobacteria</taxon>
        <taxon>Burkholderiales</taxon>
        <taxon>Burkholderiaceae</taxon>
        <taxon>Paraburkholderia</taxon>
    </lineage>
</organism>
<dbReference type="EMBL" id="CYGY02000087">
    <property type="protein sequence ID" value="SIT50653.1"/>
    <property type="molecule type" value="Genomic_DNA"/>
</dbReference>
<name>A0A1N7STD3_9BURK</name>
<reference evidence="1" key="1">
    <citation type="submission" date="2016-12" db="EMBL/GenBank/DDBJ databases">
        <authorList>
            <person name="Moulin L."/>
        </authorList>
    </citation>
    <scope>NUCLEOTIDE SEQUENCE [LARGE SCALE GENOMIC DNA]</scope>
    <source>
        <strain evidence="1">STM 7183</strain>
    </source>
</reference>
<comment type="caution">
    <text evidence="1">The sequence shown here is derived from an EMBL/GenBank/DDBJ whole genome shotgun (WGS) entry which is preliminary data.</text>
</comment>
<accession>A0A1N7STD3</accession>
<sequence length="104" mass="11389">MRASNPWIQSRVMQQAVACAEAGVARQRGRLPSVNGGFAKLVPTPSPSVPFIRIAERGTRVSATFMSSLSSQAGWKPSPRAERIAQNTYLVCSSLKQGVRLRYR</sequence>
<gene>
    <name evidence="1" type="ORF">BN2476_870009</name>
</gene>
<keyword evidence="2" id="KW-1185">Reference proteome</keyword>
<dbReference type="Proteomes" id="UP000195569">
    <property type="component" value="Unassembled WGS sequence"/>
</dbReference>
<evidence type="ECO:0000313" key="1">
    <source>
        <dbReference type="EMBL" id="SIT50653.1"/>
    </source>
</evidence>
<evidence type="ECO:0000313" key="2">
    <source>
        <dbReference type="Proteomes" id="UP000195569"/>
    </source>
</evidence>